<keyword evidence="8" id="KW-0325">Glycoprotein</keyword>
<keyword evidence="7" id="KW-1015">Disulfide bond</keyword>
<dbReference type="SUPFAM" id="SSF50985">
    <property type="entry name" value="RCC1/BLIP-II"/>
    <property type="match status" value="1"/>
</dbReference>
<dbReference type="Gene3D" id="3.10.250.10">
    <property type="entry name" value="SRCR-like domain"/>
    <property type="match status" value="2"/>
</dbReference>
<evidence type="ECO:0000256" key="7">
    <source>
        <dbReference type="ARBA" id="ARBA00023157"/>
    </source>
</evidence>
<dbReference type="SUPFAM" id="SSF56487">
    <property type="entry name" value="SRCR-like"/>
    <property type="match status" value="2"/>
</dbReference>
<dbReference type="Pfam" id="PF13540">
    <property type="entry name" value="RCC1_2"/>
    <property type="match status" value="5"/>
</dbReference>
<feature type="compositionally biased region" description="Pro residues" evidence="10">
    <location>
        <begin position="150"/>
        <end position="162"/>
    </location>
</feature>
<evidence type="ECO:0000256" key="4">
    <source>
        <dbReference type="ARBA" id="ARBA00022737"/>
    </source>
</evidence>
<feature type="region of interest" description="Disordered" evidence="10">
    <location>
        <begin position="146"/>
        <end position="196"/>
    </location>
</feature>
<evidence type="ECO:0000256" key="1">
    <source>
        <dbReference type="ARBA" id="ARBA00004167"/>
    </source>
</evidence>
<dbReference type="SUPFAM" id="SSF49785">
    <property type="entry name" value="Galactose-binding domain-like"/>
    <property type="match status" value="1"/>
</dbReference>
<feature type="compositionally biased region" description="Pro residues" evidence="10">
    <location>
        <begin position="173"/>
        <end position="192"/>
    </location>
</feature>
<comment type="subcellular location">
    <subcellularLocation>
        <location evidence="1">Membrane</location>
        <topology evidence="1">Single-pass membrane protein</topology>
    </subcellularLocation>
</comment>
<dbReference type="PRINTS" id="PR00258">
    <property type="entry name" value="SPERACTRCPTR"/>
</dbReference>
<dbReference type="InterPro" id="IPR009091">
    <property type="entry name" value="RCC1/BLIP-II"/>
</dbReference>
<dbReference type="GO" id="GO:0004720">
    <property type="term" value="F:protein-lysine 6-oxidase activity"/>
    <property type="evidence" value="ECO:0007669"/>
    <property type="project" value="TreeGrafter"/>
</dbReference>
<evidence type="ECO:0000256" key="3">
    <source>
        <dbReference type="ARBA" id="ARBA00022729"/>
    </source>
</evidence>
<feature type="domain" description="SRCR" evidence="11">
    <location>
        <begin position="199"/>
        <end position="307"/>
    </location>
</feature>
<dbReference type="PROSITE" id="PS00420">
    <property type="entry name" value="SRCR_1"/>
    <property type="match status" value="2"/>
</dbReference>
<evidence type="ECO:0000256" key="5">
    <source>
        <dbReference type="ARBA" id="ARBA00022989"/>
    </source>
</evidence>
<dbReference type="InterPro" id="IPR036772">
    <property type="entry name" value="SRCR-like_dom_sf"/>
</dbReference>
<evidence type="ECO:0000256" key="2">
    <source>
        <dbReference type="ARBA" id="ARBA00022692"/>
    </source>
</evidence>
<feature type="domain" description="SRCR" evidence="11">
    <location>
        <begin position="44"/>
        <end position="146"/>
    </location>
</feature>
<evidence type="ECO:0000256" key="10">
    <source>
        <dbReference type="SAM" id="MobiDB-lite"/>
    </source>
</evidence>
<feature type="compositionally biased region" description="Pro residues" evidence="10">
    <location>
        <begin position="496"/>
        <end position="517"/>
    </location>
</feature>
<keyword evidence="2" id="KW-0812">Transmembrane</keyword>
<protein>
    <recommendedName>
        <fullName evidence="11">SRCR domain-containing protein</fullName>
    </recommendedName>
</protein>
<dbReference type="EMBL" id="BNCQ01000049">
    <property type="protein sequence ID" value="GIM13581.1"/>
    <property type="molecule type" value="Genomic_DNA"/>
</dbReference>
<feature type="repeat" description="RCC1" evidence="9">
    <location>
        <begin position="538"/>
        <end position="597"/>
    </location>
</feature>
<feature type="compositionally biased region" description="Low complexity" evidence="10">
    <location>
        <begin position="163"/>
        <end position="172"/>
    </location>
</feature>
<feature type="repeat" description="RCC1" evidence="9">
    <location>
        <begin position="850"/>
        <end position="909"/>
    </location>
</feature>
<proteinExistence type="predicted"/>
<dbReference type="AlphaFoldDB" id="A0A8J4GU39"/>
<dbReference type="FunFam" id="3.10.250.10:FF:000016">
    <property type="entry name" value="Scavenger receptor cysteine-rich protein type 12"/>
    <property type="match status" value="1"/>
</dbReference>
<evidence type="ECO:0000259" key="11">
    <source>
        <dbReference type="PROSITE" id="PS50287"/>
    </source>
</evidence>
<dbReference type="FunFam" id="3.10.250.10:FF:000001">
    <property type="entry name" value="Lysyl oxidase 4 isoform X1"/>
    <property type="match status" value="1"/>
</dbReference>
<keyword evidence="3" id="KW-0732">Signal</keyword>
<evidence type="ECO:0000313" key="13">
    <source>
        <dbReference type="Proteomes" id="UP000722791"/>
    </source>
</evidence>
<dbReference type="SMART" id="SM00202">
    <property type="entry name" value="SR"/>
    <property type="match status" value="2"/>
</dbReference>
<evidence type="ECO:0000256" key="8">
    <source>
        <dbReference type="ARBA" id="ARBA00023180"/>
    </source>
</evidence>
<dbReference type="Gene3D" id="2.60.120.260">
    <property type="entry name" value="Galactose-binding domain-like"/>
    <property type="match status" value="1"/>
</dbReference>
<dbReference type="InterPro" id="IPR001190">
    <property type="entry name" value="SRCR"/>
</dbReference>
<dbReference type="PROSITE" id="PS50287">
    <property type="entry name" value="SRCR_2"/>
    <property type="match status" value="2"/>
</dbReference>
<dbReference type="InterPro" id="IPR000408">
    <property type="entry name" value="Reg_chr_condens"/>
</dbReference>
<dbReference type="InterPro" id="IPR050912">
    <property type="entry name" value="LOX-like_protein"/>
</dbReference>
<organism evidence="12 13">
    <name type="scientific">Volvox reticuliferus</name>
    <dbReference type="NCBI Taxonomy" id="1737510"/>
    <lineage>
        <taxon>Eukaryota</taxon>
        <taxon>Viridiplantae</taxon>
        <taxon>Chlorophyta</taxon>
        <taxon>core chlorophytes</taxon>
        <taxon>Chlorophyceae</taxon>
        <taxon>CS clade</taxon>
        <taxon>Chlamydomonadales</taxon>
        <taxon>Volvocaceae</taxon>
        <taxon>Volvox</taxon>
    </lineage>
</organism>
<feature type="repeat" description="RCC1" evidence="9">
    <location>
        <begin position="660"/>
        <end position="718"/>
    </location>
</feature>
<dbReference type="Pfam" id="PF00530">
    <property type="entry name" value="SRCR"/>
    <property type="match status" value="2"/>
</dbReference>
<name>A0A8J4GU39_9CHLO</name>
<feature type="repeat" description="RCC1" evidence="9">
    <location>
        <begin position="782"/>
        <end position="848"/>
    </location>
</feature>
<accession>A0A8J4GU39</accession>
<sequence length="949" mass="99513">MYSGIPDIVQMRGAAIWLALVLIFGAGILCHGQRNESVPSLYDIRLVGGRNPNEGRVEMFDGQDWGTICDHLFEAADAIVVCRQLGYTTGVAVQRWGGGTGPILMAGVECDYIPGFVPQALHQCYAVGWDGMASCRHEQDVGVRCQGRADPPPVLAPAPPRPARGVPKSPLAPKLPPPAPPPRPRPPAPDTTPPLKFDVRLADGDWLGEGRVEVFDGKQWGTVCADGFGNLEATVVCRQLGYDSGVVVPSDRVIFTWGMGAGLIRLANVNCSQQPRTARLRSCAYQSWEGMDLANYDPANCVGARCYGKGTPRSPSPPVPPYPPVPSRWTNVAAGRPVYTSSVLTGDPAVGLCENAVCRPVYVTDGNVSNPLRMFQSDLYDHNPWVSIDFGGLVAVYRIQLYFGIGCCGEAMGGVELRVGNTSITRVGDVGLIRSNPVVWATDEPGNTGGQLDAILQAPAVGRWLTLQAQRNTVYYVDRVLQVLELQAFGVETGRPSPPSPRPPSPQPPAPSPPTIPFFPGGITAGAYHTCALSPSLGAIKCFGRNKEGQLGLGDTQDRGDQKGEMGADLPIVSLGRGLNVTAVAAGCFHTCALLAPGGIVKCWGLNDHGQLGLGDKRDRGGMTGDMGDALPAVDLGSGLRATAIAAGCNHTCAILQPANIVKCWGYNIAGQLGLEDYRSRGDHAGEMGPLLPAVDLQGGKVIALALGESHSCALLQPGGTVKCWGANSAGQLGQDNTEFRGDEAGEMGDALLPVDLGRSNNALALATESAHVCVVLASGANNVKCWGSNSQGQLGLGDAFNRGDGLNDGGVSSIEMGKALPEVPLGRNLTASALAVGEFHTCAILQPDRLVKCWGGNKFGQLGLGDKKSRGDEPGEMGNSLQPVDLGEGLSATALAAGARHTCALLQPGNLIKCWGSNDFGALGLGDRVIRGDKPDEMGDNLPPLTLW</sequence>
<dbReference type="InterPro" id="IPR008979">
    <property type="entry name" value="Galactose-bd-like_sf"/>
</dbReference>
<reference evidence="12" key="1">
    <citation type="journal article" date="2021" name="Proc. Natl. Acad. Sci. U.S.A.">
        <title>Three genomes in the algal genus Volvox reveal the fate of a haploid sex-determining region after a transition to homothallism.</title>
        <authorList>
            <person name="Yamamoto K."/>
            <person name="Hamaji T."/>
            <person name="Kawai-Toyooka H."/>
            <person name="Matsuzaki R."/>
            <person name="Takahashi F."/>
            <person name="Nishimura Y."/>
            <person name="Kawachi M."/>
            <person name="Noguchi H."/>
            <person name="Minakuchi Y."/>
            <person name="Umen J.G."/>
            <person name="Toyoda A."/>
            <person name="Nozaki H."/>
        </authorList>
    </citation>
    <scope>NUCLEOTIDE SEQUENCE</scope>
    <source>
        <strain evidence="12">NIES-3785</strain>
    </source>
</reference>
<dbReference type="PANTHER" id="PTHR45817">
    <property type="entry name" value="LYSYL OXIDASE-LIKE-RELATED"/>
    <property type="match status" value="1"/>
</dbReference>
<comment type="caution">
    <text evidence="12">The sequence shown here is derived from an EMBL/GenBank/DDBJ whole genome shotgun (WGS) entry which is preliminary data.</text>
</comment>
<dbReference type="Gene3D" id="2.130.10.30">
    <property type="entry name" value="Regulator of chromosome condensation 1/beta-lactamase-inhibitor protein II"/>
    <property type="match status" value="2"/>
</dbReference>
<gene>
    <name evidence="12" type="ORF">Vretimale_16631</name>
</gene>
<dbReference type="GO" id="GO:0005615">
    <property type="term" value="C:extracellular space"/>
    <property type="evidence" value="ECO:0007669"/>
    <property type="project" value="TreeGrafter"/>
</dbReference>
<dbReference type="PANTHER" id="PTHR45817:SF6">
    <property type="entry name" value="PROTEIN-LYSINE 6-OXIDASE"/>
    <property type="match status" value="1"/>
</dbReference>
<feature type="repeat" description="RCC1" evidence="9">
    <location>
        <begin position="599"/>
        <end position="658"/>
    </location>
</feature>
<dbReference type="GO" id="GO:0016020">
    <property type="term" value="C:membrane"/>
    <property type="evidence" value="ECO:0007669"/>
    <property type="project" value="UniProtKB-SubCell"/>
</dbReference>
<evidence type="ECO:0000256" key="9">
    <source>
        <dbReference type="PROSITE-ProRule" id="PRU00235"/>
    </source>
</evidence>
<dbReference type="PROSITE" id="PS50012">
    <property type="entry name" value="RCC1_3"/>
    <property type="match status" value="5"/>
</dbReference>
<keyword evidence="6" id="KW-0472">Membrane</keyword>
<keyword evidence="5" id="KW-1133">Transmembrane helix</keyword>
<keyword evidence="4" id="KW-0677">Repeat</keyword>
<feature type="region of interest" description="Disordered" evidence="10">
    <location>
        <begin position="492"/>
        <end position="518"/>
    </location>
</feature>
<evidence type="ECO:0000256" key="6">
    <source>
        <dbReference type="ARBA" id="ARBA00023136"/>
    </source>
</evidence>
<dbReference type="Proteomes" id="UP000722791">
    <property type="component" value="Unassembled WGS sequence"/>
</dbReference>
<evidence type="ECO:0000313" key="12">
    <source>
        <dbReference type="EMBL" id="GIM13581.1"/>
    </source>
</evidence>